<protein>
    <submittedName>
        <fullName evidence="1">Uncharacterized protein</fullName>
    </submittedName>
</protein>
<name>A0A015L5K0_RHIIW</name>
<reference evidence="1 2" key="1">
    <citation type="submission" date="2014-02" db="EMBL/GenBank/DDBJ databases">
        <title>Single nucleus genome sequencing reveals high similarity among nuclei of an endomycorrhizal fungus.</title>
        <authorList>
            <person name="Lin K."/>
            <person name="Geurts R."/>
            <person name="Zhang Z."/>
            <person name="Limpens E."/>
            <person name="Saunders D.G."/>
            <person name="Mu D."/>
            <person name="Pang E."/>
            <person name="Cao H."/>
            <person name="Cha H."/>
            <person name="Lin T."/>
            <person name="Zhou Q."/>
            <person name="Shang Y."/>
            <person name="Li Y."/>
            <person name="Ivanov S."/>
            <person name="Sharma T."/>
            <person name="Velzen R.V."/>
            <person name="Ruijter N.D."/>
            <person name="Aanen D.K."/>
            <person name="Win J."/>
            <person name="Kamoun S."/>
            <person name="Bisseling T."/>
            <person name="Huang S."/>
        </authorList>
    </citation>
    <scope>NUCLEOTIDE SEQUENCE [LARGE SCALE GENOMIC DNA]</scope>
    <source>
        <strain evidence="2">DAOM197198w</strain>
    </source>
</reference>
<keyword evidence="2" id="KW-1185">Reference proteome</keyword>
<proteinExistence type="predicted"/>
<dbReference type="Proteomes" id="UP000022910">
    <property type="component" value="Unassembled WGS sequence"/>
</dbReference>
<organism evidence="1 2">
    <name type="scientific">Rhizophagus irregularis (strain DAOM 197198w)</name>
    <name type="common">Glomus intraradices</name>
    <dbReference type="NCBI Taxonomy" id="1432141"/>
    <lineage>
        <taxon>Eukaryota</taxon>
        <taxon>Fungi</taxon>
        <taxon>Fungi incertae sedis</taxon>
        <taxon>Mucoromycota</taxon>
        <taxon>Glomeromycotina</taxon>
        <taxon>Glomeromycetes</taxon>
        <taxon>Glomerales</taxon>
        <taxon>Glomeraceae</taxon>
        <taxon>Rhizophagus</taxon>
    </lineage>
</organism>
<evidence type="ECO:0000313" key="2">
    <source>
        <dbReference type="Proteomes" id="UP000022910"/>
    </source>
</evidence>
<evidence type="ECO:0000313" key="1">
    <source>
        <dbReference type="EMBL" id="EXX74964.1"/>
    </source>
</evidence>
<dbReference type="OrthoDB" id="2349914at2759"/>
<accession>A0A015L5K0</accession>
<dbReference type="AlphaFoldDB" id="A0A015L5K0"/>
<dbReference type="HOGENOM" id="CLU_1670335_0_0_1"/>
<comment type="caution">
    <text evidence="1">The sequence shown here is derived from an EMBL/GenBank/DDBJ whole genome shotgun (WGS) entry which is preliminary data.</text>
</comment>
<dbReference type="EMBL" id="JEMT01012656">
    <property type="protein sequence ID" value="EXX74964.1"/>
    <property type="molecule type" value="Genomic_DNA"/>
</dbReference>
<sequence>MHLSTISTNIQLALRSIDDLDKLKELPQEIEVLELVRRKRVITGKDVIGINVEKEIKIEQLSCLINVIWDTHLSTQERNSFDKLANNMMNKFNNEETLFLVARINVPQEMKLPPGIPGEFYKGYTNFGNDDNDDDLNVNLERLIFTSVFSEPSDFQWP</sequence>
<gene>
    <name evidence="1" type="ORF">RirG_046240</name>
</gene>